<dbReference type="InterPro" id="IPR007163">
    <property type="entry name" value="VCA0040-like"/>
</dbReference>
<feature type="transmembrane region" description="Helical" evidence="1">
    <location>
        <begin position="161"/>
        <end position="181"/>
    </location>
</feature>
<sequence>MEWKNILRGMAMGTSDLIPGVSGGTIAVILGIYDRLIEAISGVFSRHWKKHIGFLIPLAIGMGGAILGLSRVIEFLLLNYHAPTQFFFIGLILGIIPLLLFEFKSRATMRPIHIAAMIVGTILVASMAIIKPADTAVITDVTAGTAVLLFFSGWLGSMAMLFPGISGSFVLLLIGVYPTVISALSNLNVLVIGIVGLGVAVGFIVSSKVIRHLLANYPGMTFSVILGLVIGSLAVVFPGLPETTVMWGLSMVSFLAGFMIVRLLGKFSV</sequence>
<organism evidence="2 3">
    <name type="scientific">Exiguobacterium aurantiacum</name>
    <dbReference type="NCBI Taxonomy" id="33987"/>
    <lineage>
        <taxon>Bacteria</taxon>
        <taxon>Bacillati</taxon>
        <taxon>Bacillota</taxon>
        <taxon>Bacilli</taxon>
        <taxon>Bacillales</taxon>
        <taxon>Bacillales Family XII. Incertae Sedis</taxon>
        <taxon>Exiguobacterium</taxon>
    </lineage>
</organism>
<feature type="transmembrane region" description="Helical" evidence="1">
    <location>
        <begin position="54"/>
        <end position="73"/>
    </location>
</feature>
<name>A0A377FWA6_9BACL</name>
<dbReference type="Pfam" id="PF04018">
    <property type="entry name" value="VCA0040-like"/>
    <property type="match status" value="1"/>
</dbReference>
<dbReference type="RefSeq" id="WP_029335994.1">
    <property type="nucleotide sequence ID" value="NZ_UGGP01000001.1"/>
</dbReference>
<feature type="transmembrane region" description="Helical" evidence="1">
    <location>
        <begin position="136"/>
        <end position="154"/>
    </location>
</feature>
<dbReference type="AlphaFoldDB" id="A0A377FWA6"/>
<feature type="transmembrane region" description="Helical" evidence="1">
    <location>
        <begin position="217"/>
        <end position="240"/>
    </location>
</feature>
<keyword evidence="1" id="KW-0472">Membrane</keyword>
<gene>
    <name evidence="2" type="ORF">NCTC13163_02495</name>
</gene>
<evidence type="ECO:0000256" key="1">
    <source>
        <dbReference type="SAM" id="Phobius"/>
    </source>
</evidence>
<feature type="transmembrane region" description="Helical" evidence="1">
    <location>
        <begin position="187"/>
        <end position="205"/>
    </location>
</feature>
<proteinExistence type="predicted"/>
<dbReference type="OrthoDB" id="9793746at2"/>
<feature type="transmembrane region" description="Helical" evidence="1">
    <location>
        <begin position="17"/>
        <end position="33"/>
    </location>
</feature>
<accession>A0A377FWA6</accession>
<feature type="transmembrane region" description="Helical" evidence="1">
    <location>
        <begin position="246"/>
        <end position="265"/>
    </location>
</feature>
<dbReference type="EMBL" id="UGGP01000001">
    <property type="protein sequence ID" value="STO09097.1"/>
    <property type="molecule type" value="Genomic_DNA"/>
</dbReference>
<feature type="transmembrane region" description="Helical" evidence="1">
    <location>
        <begin position="85"/>
        <end position="103"/>
    </location>
</feature>
<protein>
    <submittedName>
        <fullName evidence="2">Domain of uncharacterized function (DUF368)</fullName>
    </submittedName>
</protein>
<dbReference type="PANTHER" id="PTHR37308">
    <property type="entry name" value="INTEGRAL MEMBRANE PROTEIN"/>
    <property type="match status" value="1"/>
</dbReference>
<reference evidence="2 3" key="1">
    <citation type="submission" date="2018-06" db="EMBL/GenBank/DDBJ databases">
        <authorList>
            <consortium name="Pathogen Informatics"/>
            <person name="Doyle S."/>
        </authorList>
    </citation>
    <scope>NUCLEOTIDE SEQUENCE [LARGE SCALE GENOMIC DNA]</scope>
    <source>
        <strain evidence="2 3">NCTC13163</strain>
    </source>
</reference>
<dbReference type="STRING" id="1397694.GCA_000702585_02980"/>
<keyword evidence="1" id="KW-1133">Transmembrane helix</keyword>
<keyword evidence="1" id="KW-0812">Transmembrane</keyword>
<dbReference type="Proteomes" id="UP000254060">
    <property type="component" value="Unassembled WGS sequence"/>
</dbReference>
<feature type="transmembrane region" description="Helical" evidence="1">
    <location>
        <begin position="112"/>
        <end position="130"/>
    </location>
</feature>
<dbReference type="PANTHER" id="PTHR37308:SF1">
    <property type="entry name" value="POLYPRENYL-PHOSPHATE TRANSPORTER"/>
    <property type="match status" value="1"/>
</dbReference>
<evidence type="ECO:0000313" key="2">
    <source>
        <dbReference type="EMBL" id="STO09097.1"/>
    </source>
</evidence>
<evidence type="ECO:0000313" key="3">
    <source>
        <dbReference type="Proteomes" id="UP000254060"/>
    </source>
</evidence>